<dbReference type="EMBL" id="KX987999">
    <property type="protein sequence ID" value="AQN32550.1"/>
    <property type="molecule type" value="Genomic_DNA"/>
</dbReference>
<protein>
    <submittedName>
        <fullName evidence="1">Uncharacterized protein</fullName>
    </submittedName>
</protein>
<evidence type="ECO:0000313" key="2">
    <source>
        <dbReference type="Proteomes" id="UP000246806"/>
    </source>
</evidence>
<gene>
    <name evidence="1" type="ORF">BCP12_138</name>
</gene>
<organism evidence="1 2">
    <name type="scientific">Bacillus phage BCP12</name>
    <dbReference type="NCBI Taxonomy" id="1913122"/>
    <lineage>
        <taxon>Viruses</taxon>
        <taxon>Duplodnaviria</taxon>
        <taxon>Heunggongvirae</taxon>
        <taxon>Uroviricota</taxon>
        <taxon>Caudoviricetes</taxon>
        <taxon>Herelleviridae</taxon>
        <taxon>Bastillevirinae</taxon>
        <taxon>Tsarbombavirus</taxon>
        <taxon>Tsarbombavirus BCP78</taxon>
    </lineage>
</organism>
<sequence length="67" mass="7454">MKEPLKVACLRTVSDDCGTYNIKGKVYDVLSFSDGLLEVEAEPSSGVDSIQIKEDDKDFLVYYGEDD</sequence>
<name>A0A2S0CSF7_9CAUD</name>
<evidence type="ECO:0000313" key="1">
    <source>
        <dbReference type="EMBL" id="AQN32550.1"/>
    </source>
</evidence>
<accession>A0A2S0CSF7</accession>
<dbReference type="Proteomes" id="UP000246806">
    <property type="component" value="Genome"/>
</dbReference>
<reference evidence="1 2" key="1">
    <citation type="submission" date="2016-10" db="EMBL/GenBank/DDBJ databases">
        <title>Complete Genome Sequence of Bacillus Phage BCP12.</title>
        <authorList>
            <person name="Ghosh K."/>
            <person name="Kim K.-P."/>
        </authorList>
    </citation>
    <scope>NUCLEOTIDE SEQUENCE [LARGE SCALE GENOMIC DNA]</scope>
</reference>
<proteinExistence type="predicted"/>